<reference evidence="1 2" key="1">
    <citation type="submission" date="2016-10" db="EMBL/GenBank/DDBJ databases">
        <authorList>
            <person name="de Groot N.N."/>
        </authorList>
    </citation>
    <scope>NUCLEOTIDE SEQUENCE [LARGE SCALE GENOMIC DNA]</scope>
    <source>
        <strain evidence="1 2">CPCC 201354</strain>
    </source>
</reference>
<dbReference type="RefSeq" id="WP_275936330.1">
    <property type="nucleotide sequence ID" value="NZ_FNCN01000043.1"/>
</dbReference>
<accession>A0A1G8JIR5</accession>
<dbReference type="Proteomes" id="UP000198923">
    <property type="component" value="Unassembled WGS sequence"/>
</dbReference>
<evidence type="ECO:0000313" key="2">
    <source>
        <dbReference type="Proteomes" id="UP000198923"/>
    </source>
</evidence>
<dbReference type="STRING" id="504805.SAMN05421505_14323"/>
<keyword evidence="2" id="KW-1185">Reference proteome</keyword>
<dbReference type="EMBL" id="FNCN01000043">
    <property type="protein sequence ID" value="SDI30530.1"/>
    <property type="molecule type" value="Genomic_DNA"/>
</dbReference>
<organism evidence="1 2">
    <name type="scientific">Sinosporangium album</name>
    <dbReference type="NCBI Taxonomy" id="504805"/>
    <lineage>
        <taxon>Bacteria</taxon>
        <taxon>Bacillati</taxon>
        <taxon>Actinomycetota</taxon>
        <taxon>Actinomycetes</taxon>
        <taxon>Streptosporangiales</taxon>
        <taxon>Streptosporangiaceae</taxon>
        <taxon>Sinosporangium</taxon>
    </lineage>
</organism>
<dbReference type="AlphaFoldDB" id="A0A1G8JIR5"/>
<gene>
    <name evidence="1" type="ORF">SAMN05421505_14323</name>
</gene>
<name>A0A1G8JIR5_9ACTN</name>
<evidence type="ECO:0000313" key="1">
    <source>
        <dbReference type="EMBL" id="SDI30530.1"/>
    </source>
</evidence>
<proteinExistence type="predicted"/>
<protein>
    <submittedName>
        <fullName evidence="1">Uncharacterized protein</fullName>
    </submittedName>
</protein>
<sequence>MVTMSGGVTSIGEIDHVSRRLVADKRTTIGELMRGGHLRTEAGT</sequence>